<organism evidence="7 9">
    <name type="scientific">Ostreococcus tauri</name>
    <name type="common">Marine green alga</name>
    <dbReference type="NCBI Taxonomy" id="70448"/>
    <lineage>
        <taxon>Eukaryota</taxon>
        <taxon>Viridiplantae</taxon>
        <taxon>Chlorophyta</taxon>
        <taxon>Mamiellophyceae</taxon>
        <taxon>Mamiellales</taxon>
        <taxon>Bathycoccaceae</taxon>
        <taxon>Ostreococcus</taxon>
    </lineage>
</organism>
<proteinExistence type="predicted"/>
<dbReference type="GeneID" id="9837896"/>
<evidence type="ECO:0000256" key="5">
    <source>
        <dbReference type="SAM" id="MobiDB-lite"/>
    </source>
</evidence>
<dbReference type="Pfam" id="PF00569">
    <property type="entry name" value="ZZ"/>
    <property type="match status" value="1"/>
</dbReference>
<keyword evidence="9" id="KW-1185">Reference proteome</keyword>
<dbReference type="PANTHER" id="PTHR36792">
    <property type="entry name" value="EXPRESSED PROTEIN"/>
    <property type="match status" value="1"/>
</dbReference>
<dbReference type="KEGG" id="ota:OT_ostta14g01540"/>
<dbReference type="Proteomes" id="UP000009170">
    <property type="component" value="Unassembled WGS sequence"/>
</dbReference>
<dbReference type="AlphaFoldDB" id="Q00W28"/>
<dbReference type="GO" id="GO:0008270">
    <property type="term" value="F:zinc ion binding"/>
    <property type="evidence" value="ECO:0007669"/>
    <property type="project" value="UniProtKB-KW"/>
</dbReference>
<sequence>MYEPSITWPQLQYSCDACGDLPITRRRWVCERCEDYDLCDACHKRQHKRQREGGWEVASAGESESDSGFSDSSASSGEGRGTHDATHELRCYVVEETMEPMETGKLSACVLNATARWYVETLRLAKSGDANAAALCAQMLVVGYGCNADADEAEYWQQVASSGRARRVEGVYDELP</sequence>
<feature type="region of interest" description="Disordered" evidence="5">
    <location>
        <begin position="53"/>
        <end position="83"/>
    </location>
</feature>
<dbReference type="SUPFAM" id="SSF57850">
    <property type="entry name" value="RING/U-box"/>
    <property type="match status" value="1"/>
</dbReference>
<feature type="compositionally biased region" description="Low complexity" evidence="5">
    <location>
        <begin position="58"/>
        <end position="77"/>
    </location>
</feature>
<dbReference type="RefSeq" id="XP_003082975.1">
    <property type="nucleotide sequence ID" value="XM_003082927.1"/>
</dbReference>
<accession>A0A454Y2N2</accession>
<dbReference type="PROSITE" id="PS50135">
    <property type="entry name" value="ZF_ZZ_2"/>
    <property type="match status" value="1"/>
</dbReference>
<evidence type="ECO:0000256" key="1">
    <source>
        <dbReference type="ARBA" id="ARBA00022723"/>
    </source>
</evidence>
<protein>
    <submittedName>
        <fullName evidence="8">Auxin transport protein</fullName>
    </submittedName>
    <submittedName>
        <fullName evidence="7">Zinc finger, ZZ-type</fullName>
    </submittedName>
</protein>
<name>Q00W28_OSTTA</name>
<evidence type="ECO:0000256" key="2">
    <source>
        <dbReference type="ARBA" id="ARBA00022771"/>
    </source>
</evidence>
<dbReference type="InParanoid" id="Q00W28"/>
<evidence type="ECO:0000256" key="3">
    <source>
        <dbReference type="ARBA" id="ARBA00022833"/>
    </source>
</evidence>
<dbReference type="InterPro" id="IPR043145">
    <property type="entry name" value="Znf_ZZ_sf"/>
</dbReference>
<feature type="domain" description="ZZ-type" evidence="6">
    <location>
        <begin position="10"/>
        <end position="68"/>
    </location>
</feature>
<dbReference type="CDD" id="cd02249">
    <property type="entry name" value="ZZ"/>
    <property type="match status" value="1"/>
</dbReference>
<evidence type="ECO:0000259" key="6">
    <source>
        <dbReference type="PROSITE" id="PS50135"/>
    </source>
</evidence>
<keyword evidence="3" id="KW-0862">Zinc</keyword>
<evidence type="ECO:0000313" key="7">
    <source>
        <dbReference type="EMBL" id="CAL56930.1"/>
    </source>
</evidence>
<dbReference type="PROSITE" id="PS01357">
    <property type="entry name" value="ZF_ZZ_1"/>
    <property type="match status" value="1"/>
</dbReference>
<dbReference type="SMART" id="SM00291">
    <property type="entry name" value="ZnF_ZZ"/>
    <property type="match status" value="1"/>
</dbReference>
<dbReference type="InterPro" id="IPR000433">
    <property type="entry name" value="Znf_ZZ"/>
</dbReference>
<accession>A0A1Y5I8P0</accession>
<dbReference type="EMBL" id="CAID01000014">
    <property type="protein sequence ID" value="CAL56930.1"/>
    <property type="molecule type" value="Genomic_DNA"/>
</dbReference>
<evidence type="ECO:0000313" key="9">
    <source>
        <dbReference type="Proteomes" id="UP000009170"/>
    </source>
</evidence>
<gene>
    <name evidence="8" type="ORF">BE221DRAFT_146254</name>
    <name evidence="7" type="ORF">OT_ostta14g01540</name>
</gene>
<reference evidence="7 9" key="1">
    <citation type="journal article" date="2006" name="Proc. Natl. Acad. Sci. U.S.A.">
        <title>Genome analysis of the smallest free-living eukaryote Ostreococcus tauri unveils many unique features.</title>
        <authorList>
            <person name="Derelle E."/>
            <person name="Ferraz C."/>
            <person name="Rombauts S."/>
            <person name="Rouze P."/>
            <person name="Worden A.Z."/>
            <person name="Robbens S."/>
            <person name="Partensky F."/>
            <person name="Degroeve S."/>
            <person name="Echeynie S."/>
            <person name="Cooke R."/>
            <person name="Saeys Y."/>
            <person name="Wuyts J."/>
            <person name="Jabbari K."/>
            <person name="Bowler C."/>
            <person name="Panaud O."/>
            <person name="Piegu B."/>
            <person name="Ball S.G."/>
            <person name="Ral J.-P."/>
            <person name="Bouget F.-Y."/>
            <person name="Piganeau G."/>
            <person name="De Baets B."/>
            <person name="Picard A."/>
            <person name="Delseny M."/>
            <person name="Demaille J."/>
            <person name="Van de Peer Y."/>
            <person name="Moreau H."/>
        </authorList>
    </citation>
    <scope>NUCLEOTIDE SEQUENCE [LARGE SCALE GENOMIC DNA]</scope>
    <source>
        <strain evidence="7 9">OTTH0595</strain>
    </source>
</reference>
<dbReference type="OMA" id="RWVCERC"/>
<dbReference type="Proteomes" id="UP000195557">
    <property type="component" value="Unassembled WGS sequence"/>
</dbReference>
<dbReference type="EMBL" id="KZ155785">
    <property type="protein sequence ID" value="OUS45950.1"/>
    <property type="molecule type" value="Genomic_DNA"/>
</dbReference>
<dbReference type="OrthoDB" id="2384430at2759"/>
<evidence type="ECO:0000313" key="8">
    <source>
        <dbReference type="EMBL" id="OUS45950.1"/>
    </source>
</evidence>
<reference evidence="8" key="3">
    <citation type="submission" date="2017-04" db="EMBL/GenBank/DDBJ databases">
        <title>Population genomics of picophytoplankton unveils novel chromosome hypervariability.</title>
        <authorList>
            <consortium name="DOE Joint Genome Institute"/>
            <person name="Blanc-Mathieu R."/>
            <person name="Krasovec M."/>
            <person name="Hebrard M."/>
            <person name="Yau S."/>
            <person name="Desgranges E."/>
            <person name="Martin J."/>
            <person name="Schackwitz W."/>
            <person name="Kuo A."/>
            <person name="Salin G."/>
            <person name="Donnadieu C."/>
            <person name="Desdevises Y."/>
            <person name="Sanchez-Ferandin S."/>
            <person name="Moreau H."/>
            <person name="Rivals E."/>
            <person name="Grigoriev I.V."/>
            <person name="Grimsley N."/>
            <person name="Eyre-Walker A."/>
            <person name="Piganeau G."/>
        </authorList>
    </citation>
    <scope>NUCLEOTIDE SEQUENCE [LARGE SCALE GENOMIC DNA]</scope>
    <source>
        <strain evidence="8">RCC 1115</strain>
    </source>
</reference>
<reference evidence="7" key="2">
    <citation type="journal article" date="2014" name="BMC Genomics">
        <title>An improved genome of the model marine alga Ostreococcus tauri unfolds by assessing Illumina de novo assemblies.</title>
        <authorList>
            <person name="Blanc-Mathieu R."/>
            <person name="Verhelst B."/>
            <person name="Derelle E."/>
            <person name="Rombauts S."/>
            <person name="Bouget F.Y."/>
            <person name="Carre I."/>
            <person name="Chateau A."/>
            <person name="Eyre-Walker A."/>
            <person name="Grimsley N."/>
            <person name="Moreau H."/>
            <person name="Piegu B."/>
            <person name="Rivals E."/>
            <person name="Schackwitz W."/>
            <person name="Van de Peer Y."/>
            <person name="Piganeau G."/>
        </authorList>
    </citation>
    <scope>NUCLEOTIDE SEQUENCE</scope>
    <source>
        <strain evidence="7">RCC4221</strain>
    </source>
</reference>
<keyword evidence="1" id="KW-0479">Metal-binding</keyword>
<dbReference type="Gene3D" id="3.30.60.90">
    <property type="match status" value="1"/>
</dbReference>
<dbReference type="PANTHER" id="PTHR36792:SF5">
    <property type="entry name" value="SEL1 REPEAT PROTEIN"/>
    <property type="match status" value="1"/>
</dbReference>
<accession>Q00W28</accession>
<evidence type="ECO:0000256" key="4">
    <source>
        <dbReference type="PROSITE-ProRule" id="PRU00228"/>
    </source>
</evidence>
<keyword evidence="2 4" id="KW-0863">Zinc-finger</keyword>